<organism evidence="1 2">
    <name type="scientific">Limosilactobacillus pontis</name>
    <dbReference type="NCBI Taxonomy" id="35787"/>
    <lineage>
        <taxon>Bacteria</taxon>
        <taxon>Bacillati</taxon>
        <taxon>Bacillota</taxon>
        <taxon>Bacilli</taxon>
        <taxon>Lactobacillales</taxon>
        <taxon>Lactobacillaceae</taxon>
        <taxon>Limosilactobacillus</taxon>
    </lineage>
</organism>
<dbReference type="RefSeq" id="WP_289586475.1">
    <property type="nucleotide sequence ID" value="NZ_JAUDDW010000035.1"/>
</dbReference>
<protein>
    <submittedName>
        <fullName evidence="1">Uncharacterized protein</fullName>
    </submittedName>
</protein>
<gene>
    <name evidence="1" type="ORF">QUW44_07980</name>
</gene>
<keyword evidence="2" id="KW-1185">Reference proteome</keyword>
<dbReference type="Proteomes" id="UP001529343">
    <property type="component" value="Unassembled WGS sequence"/>
</dbReference>
<evidence type="ECO:0000313" key="2">
    <source>
        <dbReference type="Proteomes" id="UP001529343"/>
    </source>
</evidence>
<reference evidence="1 2" key="2">
    <citation type="submission" date="2023-06" db="EMBL/GenBank/DDBJ databases">
        <authorList>
            <person name="Zeman M."/>
            <person name="Kubasova T."/>
            <person name="Jahodarova E."/>
            <person name="Nykrynova M."/>
            <person name="Rychlik I."/>
        </authorList>
    </citation>
    <scope>NUCLEOTIDE SEQUENCE [LARGE SCALE GENOMIC DNA]</scope>
    <source>
        <strain evidence="1 2">161_Gplus</strain>
    </source>
</reference>
<accession>A0ABT7UZW7</accession>
<name>A0ABT7UZW7_9LACO</name>
<sequence length="74" mass="8601">MKNVYVVLDNDMENCIATTDVYNTEEKAKRGVELILAEVSDQYDEVEEQEDNSWVLINCDSIERVIEIQVEEVM</sequence>
<comment type="caution">
    <text evidence="1">The sequence shown here is derived from an EMBL/GenBank/DDBJ whole genome shotgun (WGS) entry which is preliminary data.</text>
</comment>
<dbReference type="EMBL" id="JAUDDW010000035">
    <property type="protein sequence ID" value="MDM8267082.1"/>
    <property type="molecule type" value="Genomic_DNA"/>
</dbReference>
<reference evidence="2" key="1">
    <citation type="submission" date="2023-06" db="EMBL/GenBank/DDBJ databases">
        <title>Identification and characterization of horizontal gene transfer across gut microbiota members of farm animals based on homology search.</title>
        <authorList>
            <person name="Zeman M."/>
            <person name="Kubasova T."/>
            <person name="Jahodarova E."/>
            <person name="Nykrynova M."/>
            <person name="Rychlik I."/>
        </authorList>
    </citation>
    <scope>NUCLEOTIDE SEQUENCE [LARGE SCALE GENOMIC DNA]</scope>
    <source>
        <strain evidence="2">161_Gplus</strain>
    </source>
</reference>
<evidence type="ECO:0000313" key="1">
    <source>
        <dbReference type="EMBL" id="MDM8267082.1"/>
    </source>
</evidence>
<proteinExistence type="predicted"/>